<protein>
    <submittedName>
        <fullName evidence="1">Uncharacterized protein</fullName>
    </submittedName>
</protein>
<dbReference type="AlphaFoldDB" id="D5AEC3"/>
<sequence length="53" mass="5882">MQKNRSGKDGMQVNRTNGMCICKLLTIIPSTQVIDQDETTDFLNQVGIGARKL</sequence>
<evidence type="ECO:0000313" key="1">
    <source>
        <dbReference type="EMBL" id="ADE77892.1"/>
    </source>
</evidence>
<proteinExistence type="evidence at transcript level"/>
<accession>D5AEC3</accession>
<name>D5AEC3_PICSI</name>
<dbReference type="EMBL" id="BT124656">
    <property type="protein sequence ID" value="ADE77892.1"/>
    <property type="molecule type" value="mRNA"/>
</dbReference>
<organism evidence="1">
    <name type="scientific">Picea sitchensis</name>
    <name type="common">Sitka spruce</name>
    <name type="synonym">Pinus sitchensis</name>
    <dbReference type="NCBI Taxonomy" id="3332"/>
    <lineage>
        <taxon>Eukaryota</taxon>
        <taxon>Viridiplantae</taxon>
        <taxon>Streptophyta</taxon>
        <taxon>Embryophyta</taxon>
        <taxon>Tracheophyta</taxon>
        <taxon>Spermatophyta</taxon>
        <taxon>Pinopsida</taxon>
        <taxon>Pinidae</taxon>
        <taxon>Conifers I</taxon>
        <taxon>Pinales</taxon>
        <taxon>Pinaceae</taxon>
        <taxon>Picea</taxon>
    </lineage>
</organism>
<reference evidence="1" key="1">
    <citation type="submission" date="2010-04" db="EMBL/GenBank/DDBJ databases">
        <authorList>
            <person name="Reid K.E."/>
            <person name="Liao N."/>
            <person name="Chan S."/>
            <person name="Docking R."/>
            <person name="Taylor G."/>
            <person name="Moore R."/>
            <person name="Mayo M."/>
            <person name="Munro S."/>
            <person name="King J."/>
            <person name="Yanchuk A."/>
            <person name="Holt R."/>
            <person name="Jones S."/>
            <person name="Marra M."/>
            <person name="Ritland C.E."/>
            <person name="Ritland K."/>
            <person name="Bohlmann J."/>
        </authorList>
    </citation>
    <scope>NUCLEOTIDE SEQUENCE</scope>
    <source>
        <tissue evidence="1">Bud</tissue>
    </source>
</reference>